<proteinExistence type="predicted"/>
<accession>A0ABQ4I7P3</accession>
<organism evidence="1 2">
    <name type="scientific">Micromonospora gifhornensis</name>
    <dbReference type="NCBI Taxonomy" id="84594"/>
    <lineage>
        <taxon>Bacteria</taxon>
        <taxon>Bacillati</taxon>
        <taxon>Actinomycetota</taxon>
        <taxon>Actinomycetes</taxon>
        <taxon>Micromonosporales</taxon>
        <taxon>Micromonosporaceae</taxon>
        <taxon>Micromonospora</taxon>
    </lineage>
</organism>
<evidence type="ECO:0000313" key="1">
    <source>
        <dbReference type="EMBL" id="GIJ13930.1"/>
    </source>
</evidence>
<protein>
    <submittedName>
        <fullName evidence="1">Uncharacterized protein</fullName>
    </submittedName>
</protein>
<keyword evidence="2" id="KW-1185">Reference proteome</keyword>
<comment type="caution">
    <text evidence="1">The sequence shown here is derived from an EMBL/GenBank/DDBJ whole genome shotgun (WGS) entry which is preliminary data.</text>
</comment>
<evidence type="ECO:0000313" key="2">
    <source>
        <dbReference type="Proteomes" id="UP000647860"/>
    </source>
</evidence>
<reference evidence="1 2" key="1">
    <citation type="submission" date="2021-01" db="EMBL/GenBank/DDBJ databases">
        <title>Whole genome shotgun sequence of Verrucosispora gifhornensis NBRC 16317.</title>
        <authorList>
            <person name="Komaki H."/>
            <person name="Tamura T."/>
        </authorList>
    </citation>
    <scope>NUCLEOTIDE SEQUENCE [LARGE SCALE GENOMIC DNA]</scope>
    <source>
        <strain evidence="1 2">NBRC 16317</strain>
    </source>
</reference>
<sequence>MLVHHADAGRDGVGRPTQLQRLAVDQDLALVGLVEPIEHVHQGRLASTVLAEQGVNLSRLHRQVDVVVGDQITEPLGDAAQFESQRNLLGVRSDGAA</sequence>
<name>A0ABQ4I7P3_9ACTN</name>
<dbReference type="EMBL" id="BOPA01000005">
    <property type="protein sequence ID" value="GIJ13930.1"/>
    <property type="molecule type" value="Genomic_DNA"/>
</dbReference>
<dbReference type="Proteomes" id="UP000647860">
    <property type="component" value="Unassembled WGS sequence"/>
</dbReference>
<gene>
    <name evidence="1" type="ORF">Vgi01_06140</name>
</gene>